<dbReference type="PROSITE" id="PS51257">
    <property type="entry name" value="PROKAR_LIPOPROTEIN"/>
    <property type="match status" value="1"/>
</dbReference>
<accession>A0A3Q4MD93</accession>
<evidence type="ECO:0000313" key="1">
    <source>
        <dbReference type="Ensembl" id="ENSNBRP00000007229.1"/>
    </source>
</evidence>
<proteinExistence type="predicted"/>
<dbReference type="AlphaFoldDB" id="A0A3Q4MD93"/>
<reference evidence="1" key="2">
    <citation type="submission" date="2025-09" db="UniProtKB">
        <authorList>
            <consortium name="Ensembl"/>
        </authorList>
    </citation>
    <scope>IDENTIFICATION</scope>
</reference>
<sequence length="237" mass="26513">MAGPSARGSGRSLLACGGPSGLWAWGSVLSGTAGCQQNPRACHCSPLWLLLRGCWVTPHLGLSSAPPRRVTQMPLQSHRNINKDKASCTKWAKRTENRKRGRALAIIHDGSIKGIEKIPSIIENNLELEKVVVHAGAADVFLKKSEILKKDFLDLLQNFQNYKVEPHVSGPIPETPSDEEYSRMKFSRFVKTVCAERSIQFLNNFKIFCGRKHLFTRNELRSSSSRLLTVPRTRTKH</sequence>
<dbReference type="STRING" id="32507.ENSNBRP00000007229"/>
<protein>
    <submittedName>
        <fullName evidence="1">Uncharacterized protein</fullName>
    </submittedName>
</protein>
<dbReference type="Ensembl" id="ENSNBRT00000007433.1">
    <property type="protein sequence ID" value="ENSNBRP00000007229.1"/>
    <property type="gene ID" value="ENSNBRG00000005659.1"/>
</dbReference>
<organism evidence="1 2">
    <name type="scientific">Neolamprologus brichardi</name>
    <name type="common">Fairy cichlid</name>
    <name type="synonym">Lamprologus brichardi</name>
    <dbReference type="NCBI Taxonomy" id="32507"/>
    <lineage>
        <taxon>Eukaryota</taxon>
        <taxon>Metazoa</taxon>
        <taxon>Chordata</taxon>
        <taxon>Craniata</taxon>
        <taxon>Vertebrata</taxon>
        <taxon>Euteleostomi</taxon>
        <taxon>Actinopterygii</taxon>
        <taxon>Neopterygii</taxon>
        <taxon>Teleostei</taxon>
        <taxon>Neoteleostei</taxon>
        <taxon>Acanthomorphata</taxon>
        <taxon>Ovalentaria</taxon>
        <taxon>Cichlomorphae</taxon>
        <taxon>Cichliformes</taxon>
        <taxon>Cichlidae</taxon>
        <taxon>African cichlids</taxon>
        <taxon>Pseudocrenilabrinae</taxon>
        <taxon>Lamprologini</taxon>
        <taxon>Neolamprologus</taxon>
    </lineage>
</organism>
<dbReference type="Proteomes" id="UP000261580">
    <property type="component" value="Unassembled WGS sequence"/>
</dbReference>
<dbReference type="Gene3D" id="3.40.50.12700">
    <property type="match status" value="1"/>
</dbReference>
<keyword evidence="2" id="KW-1185">Reference proteome</keyword>
<evidence type="ECO:0000313" key="2">
    <source>
        <dbReference type="Proteomes" id="UP000261580"/>
    </source>
</evidence>
<name>A0A3Q4MD93_NEOBR</name>
<reference evidence="1" key="1">
    <citation type="submission" date="2025-08" db="UniProtKB">
        <authorList>
            <consortium name="Ensembl"/>
        </authorList>
    </citation>
    <scope>IDENTIFICATION</scope>
</reference>
<dbReference type="Bgee" id="ENSNBRG00000005659">
    <property type="expression patterns" value="Expressed in heart and 1 other cell type or tissue"/>
</dbReference>
<dbReference type="GeneTree" id="ENSGT00980000199020"/>